<keyword evidence="2" id="KW-1185">Reference proteome</keyword>
<dbReference type="SUPFAM" id="SSF53098">
    <property type="entry name" value="Ribonuclease H-like"/>
    <property type="match status" value="1"/>
</dbReference>
<dbReference type="InterPro" id="IPR036397">
    <property type="entry name" value="RNaseH_sf"/>
</dbReference>
<accession>A0ABQ9IAI5</accession>
<comment type="caution">
    <text evidence="1">The sequence shown here is derived from an EMBL/GenBank/DDBJ whole genome shotgun (WGS) entry which is preliminary data.</text>
</comment>
<proteinExistence type="predicted"/>
<name>A0ABQ9IAI5_9NEOP</name>
<evidence type="ECO:0000313" key="1">
    <source>
        <dbReference type="EMBL" id="KAJ8893289.1"/>
    </source>
</evidence>
<dbReference type="EMBL" id="JARBHB010000002">
    <property type="protein sequence ID" value="KAJ8893289.1"/>
    <property type="molecule type" value="Genomic_DNA"/>
</dbReference>
<dbReference type="Gene3D" id="3.30.420.10">
    <property type="entry name" value="Ribonuclease H-like superfamily/Ribonuclease H"/>
    <property type="match status" value="1"/>
</dbReference>
<protein>
    <recommendedName>
        <fullName evidence="3">Integrase catalytic domain-containing protein</fullName>
    </recommendedName>
</protein>
<sequence>MDIVGPLVESEMDLLSKYTVTVQLVNHLAESVERAFVHEKDTKFGIPQKLLTDHAIERWHRSLAKILRHFVSYNQSNWDQWVNFATFVHNTTPYMATGITPHEI</sequence>
<organism evidence="1 2">
    <name type="scientific">Dryococelus australis</name>
    <dbReference type="NCBI Taxonomy" id="614101"/>
    <lineage>
        <taxon>Eukaryota</taxon>
        <taxon>Metazoa</taxon>
        <taxon>Ecdysozoa</taxon>
        <taxon>Arthropoda</taxon>
        <taxon>Hexapoda</taxon>
        <taxon>Insecta</taxon>
        <taxon>Pterygota</taxon>
        <taxon>Neoptera</taxon>
        <taxon>Polyneoptera</taxon>
        <taxon>Phasmatodea</taxon>
        <taxon>Verophasmatodea</taxon>
        <taxon>Anareolatae</taxon>
        <taxon>Phasmatidae</taxon>
        <taxon>Eurycanthinae</taxon>
        <taxon>Dryococelus</taxon>
    </lineage>
</organism>
<evidence type="ECO:0008006" key="3">
    <source>
        <dbReference type="Google" id="ProtNLM"/>
    </source>
</evidence>
<evidence type="ECO:0000313" key="2">
    <source>
        <dbReference type="Proteomes" id="UP001159363"/>
    </source>
</evidence>
<gene>
    <name evidence="1" type="ORF">PR048_005880</name>
</gene>
<dbReference type="Proteomes" id="UP001159363">
    <property type="component" value="Chromosome 2"/>
</dbReference>
<feature type="non-terminal residue" evidence="1">
    <location>
        <position position="104"/>
    </location>
</feature>
<reference evidence="1 2" key="1">
    <citation type="submission" date="2023-02" db="EMBL/GenBank/DDBJ databases">
        <title>LHISI_Scaffold_Assembly.</title>
        <authorList>
            <person name="Stuart O.P."/>
            <person name="Cleave R."/>
            <person name="Magrath M.J.L."/>
            <person name="Mikheyev A.S."/>
        </authorList>
    </citation>
    <scope>NUCLEOTIDE SEQUENCE [LARGE SCALE GENOMIC DNA]</scope>
    <source>
        <strain evidence="1">Daus_M_001</strain>
        <tissue evidence="1">Leg muscle</tissue>
    </source>
</reference>
<dbReference type="InterPro" id="IPR012337">
    <property type="entry name" value="RNaseH-like_sf"/>
</dbReference>